<feature type="region of interest" description="Disordered" evidence="1">
    <location>
        <begin position="104"/>
        <end position="159"/>
    </location>
</feature>
<name>R0L2B2_ANAPL</name>
<dbReference type="Proteomes" id="UP000296049">
    <property type="component" value="Unassembled WGS sequence"/>
</dbReference>
<gene>
    <name evidence="2" type="ORF">Anapl_17012</name>
</gene>
<dbReference type="EMBL" id="KB743282">
    <property type="protein sequence ID" value="EOA99713.1"/>
    <property type="molecule type" value="Genomic_DNA"/>
</dbReference>
<proteinExistence type="predicted"/>
<accession>R0L2B2</accession>
<evidence type="ECO:0000256" key="1">
    <source>
        <dbReference type="SAM" id="MobiDB-lite"/>
    </source>
</evidence>
<feature type="compositionally biased region" description="Basic and acidic residues" evidence="1">
    <location>
        <begin position="140"/>
        <end position="158"/>
    </location>
</feature>
<organism evidence="2 3">
    <name type="scientific">Anas platyrhynchos</name>
    <name type="common">Mallard</name>
    <name type="synonym">Anas boschas</name>
    <dbReference type="NCBI Taxonomy" id="8839"/>
    <lineage>
        <taxon>Eukaryota</taxon>
        <taxon>Metazoa</taxon>
        <taxon>Chordata</taxon>
        <taxon>Craniata</taxon>
        <taxon>Vertebrata</taxon>
        <taxon>Euteleostomi</taxon>
        <taxon>Archelosauria</taxon>
        <taxon>Archosauria</taxon>
        <taxon>Dinosauria</taxon>
        <taxon>Saurischia</taxon>
        <taxon>Theropoda</taxon>
        <taxon>Coelurosauria</taxon>
        <taxon>Aves</taxon>
        <taxon>Neognathae</taxon>
        <taxon>Galloanserae</taxon>
        <taxon>Anseriformes</taxon>
        <taxon>Anatidae</taxon>
        <taxon>Anatinae</taxon>
        <taxon>Anas</taxon>
    </lineage>
</organism>
<protein>
    <submittedName>
        <fullName evidence="2">Uncharacterized protein</fullName>
    </submittedName>
</protein>
<feature type="compositionally biased region" description="Basic and acidic residues" evidence="1">
    <location>
        <begin position="109"/>
        <end position="126"/>
    </location>
</feature>
<evidence type="ECO:0000313" key="3">
    <source>
        <dbReference type="Proteomes" id="UP000296049"/>
    </source>
</evidence>
<keyword evidence="3" id="KW-1185">Reference proteome</keyword>
<sequence length="194" mass="21898">MLSLVRSAVYEDVHTGQIARYNQQFNRYPACSARCKSDFETQRVVPLALLDEVYSKLSMPEHRKVPINDLKEVLDEFCNWVNGGAVGGRDVNIQAASIATRFMNGRQGGKREREGEERAKIPRREMSPPSPRRAVPTNGKPEKGHLERARPAHKENISKVHFRSGKLLRGKNKNYGNGGLIGLVRHGSYYEVDL</sequence>
<dbReference type="AlphaFoldDB" id="R0L2B2"/>
<reference evidence="3" key="1">
    <citation type="journal article" date="2013" name="Nat. Genet.">
        <title>The duck genome and transcriptome provide insight into an avian influenza virus reservoir species.</title>
        <authorList>
            <person name="Huang Y."/>
            <person name="Li Y."/>
            <person name="Burt D.W."/>
            <person name="Chen H."/>
            <person name="Zhang Y."/>
            <person name="Qian W."/>
            <person name="Kim H."/>
            <person name="Gan S."/>
            <person name="Zhao Y."/>
            <person name="Li J."/>
            <person name="Yi K."/>
            <person name="Feng H."/>
            <person name="Zhu P."/>
            <person name="Li B."/>
            <person name="Liu Q."/>
            <person name="Fairley S."/>
            <person name="Magor K.E."/>
            <person name="Du Z."/>
            <person name="Hu X."/>
            <person name="Goodman L."/>
            <person name="Tafer H."/>
            <person name="Vignal A."/>
            <person name="Lee T."/>
            <person name="Kim K.W."/>
            <person name="Sheng Z."/>
            <person name="An Y."/>
            <person name="Searle S."/>
            <person name="Herrero J."/>
            <person name="Groenen M.A."/>
            <person name="Crooijmans R.P."/>
            <person name="Faraut T."/>
            <person name="Cai Q."/>
            <person name="Webster R.G."/>
            <person name="Aldridge J.R."/>
            <person name="Warren W.C."/>
            <person name="Bartschat S."/>
            <person name="Kehr S."/>
            <person name="Marz M."/>
            <person name="Stadler P.F."/>
            <person name="Smith J."/>
            <person name="Kraus R.H."/>
            <person name="Zhao Y."/>
            <person name="Ren L."/>
            <person name="Fei J."/>
            <person name="Morisson M."/>
            <person name="Kaiser P."/>
            <person name="Griffin D.K."/>
            <person name="Rao M."/>
            <person name="Pitel F."/>
            <person name="Wang J."/>
            <person name="Li N."/>
        </authorList>
    </citation>
    <scope>NUCLEOTIDE SEQUENCE [LARGE SCALE GENOMIC DNA]</scope>
</reference>
<evidence type="ECO:0000313" key="2">
    <source>
        <dbReference type="EMBL" id="EOA99713.1"/>
    </source>
</evidence>